<dbReference type="InterPro" id="IPR011527">
    <property type="entry name" value="ABC1_TM_dom"/>
</dbReference>
<keyword evidence="4 5" id="KW-0472">Membrane</keyword>
<dbReference type="Proteomes" id="UP000749471">
    <property type="component" value="Unassembled WGS sequence"/>
</dbReference>
<evidence type="ECO:0000256" key="3">
    <source>
        <dbReference type="ARBA" id="ARBA00022989"/>
    </source>
</evidence>
<dbReference type="InterPro" id="IPR039421">
    <property type="entry name" value="Type_1_exporter"/>
</dbReference>
<evidence type="ECO:0000256" key="5">
    <source>
        <dbReference type="SAM" id="Phobius"/>
    </source>
</evidence>
<feature type="transmembrane region" description="Helical" evidence="5">
    <location>
        <begin position="20"/>
        <end position="39"/>
    </location>
</feature>
<dbReference type="PANTHER" id="PTHR43394">
    <property type="entry name" value="ATP-DEPENDENT PERMEASE MDL1, MITOCHONDRIAL"/>
    <property type="match status" value="1"/>
</dbReference>
<name>A0ABS6E5E3_9FIRM</name>
<evidence type="ECO:0000259" key="6">
    <source>
        <dbReference type="PROSITE" id="PS50893"/>
    </source>
</evidence>
<gene>
    <name evidence="8" type="ORF">KQI42_05580</name>
</gene>
<dbReference type="InterPro" id="IPR003439">
    <property type="entry name" value="ABC_transporter-like_ATP-bd"/>
</dbReference>
<keyword evidence="9" id="KW-1185">Reference proteome</keyword>
<evidence type="ECO:0000259" key="7">
    <source>
        <dbReference type="PROSITE" id="PS50929"/>
    </source>
</evidence>
<dbReference type="CDD" id="cd18541">
    <property type="entry name" value="ABC_6TM_TmrB_like"/>
    <property type="match status" value="1"/>
</dbReference>
<keyword evidence="8" id="KW-0547">Nucleotide-binding</keyword>
<evidence type="ECO:0000256" key="1">
    <source>
        <dbReference type="ARBA" id="ARBA00004141"/>
    </source>
</evidence>
<dbReference type="SMART" id="SM00382">
    <property type="entry name" value="AAA"/>
    <property type="match status" value="1"/>
</dbReference>
<evidence type="ECO:0000313" key="9">
    <source>
        <dbReference type="Proteomes" id="UP000749471"/>
    </source>
</evidence>
<dbReference type="Pfam" id="PF00005">
    <property type="entry name" value="ABC_tran"/>
    <property type="match status" value="1"/>
</dbReference>
<feature type="transmembrane region" description="Helical" evidence="5">
    <location>
        <begin position="159"/>
        <end position="178"/>
    </location>
</feature>
<feature type="transmembrane region" description="Helical" evidence="5">
    <location>
        <begin position="135"/>
        <end position="153"/>
    </location>
</feature>
<organism evidence="8 9">
    <name type="scientific">Tissierella simiarum</name>
    <dbReference type="NCBI Taxonomy" id="2841534"/>
    <lineage>
        <taxon>Bacteria</taxon>
        <taxon>Bacillati</taxon>
        <taxon>Bacillota</taxon>
        <taxon>Tissierellia</taxon>
        <taxon>Tissierellales</taxon>
        <taxon>Tissierellaceae</taxon>
        <taxon>Tissierella</taxon>
    </lineage>
</organism>
<keyword evidence="3 5" id="KW-1133">Transmembrane helix</keyword>
<comment type="caution">
    <text evidence="8">The sequence shown here is derived from an EMBL/GenBank/DDBJ whole genome shotgun (WGS) entry which is preliminary data.</text>
</comment>
<dbReference type="PROSITE" id="PS50929">
    <property type="entry name" value="ABC_TM1F"/>
    <property type="match status" value="1"/>
</dbReference>
<keyword evidence="8" id="KW-0067">ATP-binding</keyword>
<accession>A0ABS6E5E3</accession>
<feature type="transmembrane region" description="Helical" evidence="5">
    <location>
        <begin position="242"/>
        <end position="263"/>
    </location>
</feature>
<sequence>MRAFITLKDFFSEHKWSYMLGVFWLLIIDSIQLIVPQILRSLTNAFEKNMLTINGIIKYSLLIILTGVIIAVGRYFWRIYILGTSRILEYYLRDKFFNHLLTLSPNYFNTHKTGDLMAHATNDVNAVRMAIGQGTIMIVDSIFLIILSLIMMIKTTNLRLTVIALFTLPFIIIVVSRFGKIIHKRFRIVQEAFSDLTDTTQENFAGIRVIKSFVQEDLVKENFTQVNKDNLKKNLNLVKISGTFHPFIQFISSISFLLVIWYGGKQVILNEISLGDFIAFNSYLGLLIWPMMAVGWVINILQRGAASMERINSILDEKPDIVDNSNAISLNRVKGKIEFKNVSFKYPNATNYALKNINFTIEGGKSLAIVGKTGSGKTSIVNLLLRLYDIEEGNIYLDNNNIKNVTLKSLRENVGYVPQDNFLFSTTIEDNIGFAFDNKVASEKVFNAAQLAEVYDNIIAFPNGFETVLGERGVTLSGGQKQRTSIARAIIKEPPIIILDDSLSSVDTETEEKILKNLEKIMDNKTTIIISHRISTVKAADEIILLEDGKIIERGNHEELLTLEGLYKDLYEKQLLEEKLNRQ</sequence>
<feature type="transmembrane region" description="Helical" evidence="5">
    <location>
        <begin position="59"/>
        <end position="77"/>
    </location>
</feature>
<dbReference type="Pfam" id="PF00664">
    <property type="entry name" value="ABC_membrane"/>
    <property type="match status" value="1"/>
</dbReference>
<keyword evidence="2 5" id="KW-0812">Transmembrane</keyword>
<dbReference type="PANTHER" id="PTHR43394:SF1">
    <property type="entry name" value="ATP-BINDING CASSETTE SUB-FAMILY B MEMBER 10, MITOCHONDRIAL"/>
    <property type="match status" value="1"/>
</dbReference>
<proteinExistence type="predicted"/>
<dbReference type="PROSITE" id="PS50893">
    <property type="entry name" value="ABC_TRANSPORTER_2"/>
    <property type="match status" value="1"/>
</dbReference>
<evidence type="ECO:0000313" key="8">
    <source>
        <dbReference type="EMBL" id="MBU5437468.1"/>
    </source>
</evidence>
<feature type="domain" description="ABC transporter" evidence="6">
    <location>
        <begin position="337"/>
        <end position="573"/>
    </location>
</feature>
<dbReference type="GO" id="GO:0005524">
    <property type="term" value="F:ATP binding"/>
    <property type="evidence" value="ECO:0007669"/>
    <property type="project" value="UniProtKB-KW"/>
</dbReference>
<dbReference type="EMBL" id="JAHLPM010000003">
    <property type="protein sequence ID" value="MBU5437468.1"/>
    <property type="molecule type" value="Genomic_DNA"/>
</dbReference>
<feature type="transmembrane region" description="Helical" evidence="5">
    <location>
        <begin position="283"/>
        <end position="301"/>
    </location>
</feature>
<evidence type="ECO:0000256" key="4">
    <source>
        <dbReference type="ARBA" id="ARBA00023136"/>
    </source>
</evidence>
<dbReference type="RefSeq" id="WP_216517594.1">
    <property type="nucleotide sequence ID" value="NZ_JAHLPM010000003.1"/>
</dbReference>
<evidence type="ECO:0000256" key="2">
    <source>
        <dbReference type="ARBA" id="ARBA00022692"/>
    </source>
</evidence>
<dbReference type="InterPro" id="IPR003593">
    <property type="entry name" value="AAA+_ATPase"/>
</dbReference>
<protein>
    <submittedName>
        <fullName evidence="8">ABC transporter ATP-binding protein/permease</fullName>
    </submittedName>
</protein>
<feature type="domain" description="ABC transmembrane type-1" evidence="7">
    <location>
        <begin position="20"/>
        <end position="303"/>
    </location>
</feature>
<reference evidence="8 9" key="1">
    <citation type="submission" date="2021-06" db="EMBL/GenBank/DDBJ databases">
        <authorList>
            <person name="Sun Q."/>
            <person name="Li D."/>
        </authorList>
    </citation>
    <scope>NUCLEOTIDE SEQUENCE [LARGE SCALE GENOMIC DNA]</scope>
    <source>
        <strain evidence="8 9">MSJ-40</strain>
    </source>
</reference>
<comment type="subcellular location">
    <subcellularLocation>
        <location evidence="1">Membrane</location>
        <topology evidence="1">Multi-pass membrane protein</topology>
    </subcellularLocation>
</comment>